<feature type="region of interest" description="Disordered" evidence="1">
    <location>
        <begin position="25"/>
        <end position="53"/>
    </location>
</feature>
<name>A0A9W9ZUS9_9CNID</name>
<evidence type="ECO:0008006" key="5">
    <source>
        <dbReference type="Google" id="ProtNLM"/>
    </source>
</evidence>
<organism evidence="3 4">
    <name type="scientific">Desmophyllum pertusum</name>
    <dbReference type="NCBI Taxonomy" id="174260"/>
    <lineage>
        <taxon>Eukaryota</taxon>
        <taxon>Metazoa</taxon>
        <taxon>Cnidaria</taxon>
        <taxon>Anthozoa</taxon>
        <taxon>Hexacorallia</taxon>
        <taxon>Scleractinia</taxon>
        <taxon>Caryophylliina</taxon>
        <taxon>Caryophylliidae</taxon>
        <taxon>Desmophyllum</taxon>
    </lineage>
</organism>
<comment type="caution">
    <text evidence="3">The sequence shown here is derived from an EMBL/GenBank/DDBJ whole genome shotgun (WGS) entry which is preliminary data.</text>
</comment>
<evidence type="ECO:0000256" key="2">
    <source>
        <dbReference type="SAM" id="SignalP"/>
    </source>
</evidence>
<feature type="region of interest" description="Disordered" evidence="1">
    <location>
        <begin position="91"/>
        <end position="111"/>
    </location>
</feature>
<feature type="non-terminal residue" evidence="3">
    <location>
        <position position="1"/>
    </location>
</feature>
<dbReference type="EMBL" id="MU825642">
    <property type="protein sequence ID" value="KAJ7388097.1"/>
    <property type="molecule type" value="Genomic_DNA"/>
</dbReference>
<dbReference type="Proteomes" id="UP001163046">
    <property type="component" value="Unassembled WGS sequence"/>
</dbReference>
<reference evidence="3" key="1">
    <citation type="submission" date="2023-01" db="EMBL/GenBank/DDBJ databases">
        <title>Genome assembly of the deep-sea coral Lophelia pertusa.</title>
        <authorList>
            <person name="Herrera S."/>
            <person name="Cordes E."/>
        </authorList>
    </citation>
    <scope>NUCLEOTIDE SEQUENCE</scope>
    <source>
        <strain evidence="3">USNM1676648</strain>
        <tissue evidence="3">Polyp</tissue>
    </source>
</reference>
<dbReference type="AlphaFoldDB" id="A0A9W9ZUS9"/>
<gene>
    <name evidence="3" type="ORF">OS493_039837</name>
</gene>
<protein>
    <recommendedName>
        <fullName evidence="5">Glycine-rich protein</fullName>
    </recommendedName>
</protein>
<evidence type="ECO:0000313" key="3">
    <source>
        <dbReference type="EMBL" id="KAJ7388097.1"/>
    </source>
</evidence>
<sequence>MAAVSLVGMPLVLTDWMDADWACDRAGPPDGTDGYKREKKPGRRTECGKINLVGPGDRGKNGFRGEIQAGTRRNWNVGGAWGGGCVGGFSGEPGEMGLDGEPARSGFNGPD</sequence>
<keyword evidence="4" id="KW-1185">Reference proteome</keyword>
<keyword evidence="2" id="KW-0732">Signal</keyword>
<feature type="signal peptide" evidence="2">
    <location>
        <begin position="1"/>
        <end position="19"/>
    </location>
</feature>
<evidence type="ECO:0000256" key="1">
    <source>
        <dbReference type="SAM" id="MobiDB-lite"/>
    </source>
</evidence>
<proteinExistence type="predicted"/>
<accession>A0A9W9ZUS9</accession>
<feature type="chain" id="PRO_5040727514" description="Glycine-rich protein" evidence="2">
    <location>
        <begin position="20"/>
        <end position="111"/>
    </location>
</feature>
<evidence type="ECO:0000313" key="4">
    <source>
        <dbReference type="Proteomes" id="UP001163046"/>
    </source>
</evidence>